<gene>
    <name evidence="2" type="ORF">FNW02_34760</name>
</gene>
<feature type="domain" description="HNH nuclease" evidence="1">
    <location>
        <begin position="51"/>
        <end position="72"/>
    </location>
</feature>
<sequence>MSRTRYSKDWKEIATSIKESCDWRCSRCNRPCLRPGENPQGWSKSQRRVYNLQVHHHNFNPSDNRIENLICLCSACHLYYHQFRRGNISPGQLSLFSEDSCS</sequence>
<dbReference type="EMBL" id="VJXY01000083">
    <property type="protein sequence ID" value="MBD6620783.1"/>
    <property type="molecule type" value="Genomic_DNA"/>
</dbReference>
<dbReference type="RefSeq" id="WP_191762090.1">
    <property type="nucleotide sequence ID" value="NZ_VJXY01000083.1"/>
</dbReference>
<reference evidence="2" key="1">
    <citation type="submission" date="2019-07" db="EMBL/GenBank/DDBJ databases">
        <title>Toxilogical consequences of a new and cryptic species of cyanobacteria (Komarekiella delphini-convector) recovered from the epidermis of a bottlenose dolphin and 1500 ft. in the air.</title>
        <authorList>
            <person name="Brown A.O."/>
            <person name="Dvorak P."/>
            <person name="Villanueva C.D."/>
            <person name="Foss A.J."/>
            <person name="Garvey A.D."/>
            <person name="Gibson Q.A."/>
            <person name="Johansen J.R."/>
            <person name="Casamatta D.A."/>
        </authorList>
    </citation>
    <scope>NUCLEOTIDE SEQUENCE</scope>
    <source>
        <strain evidence="2">SJRDD-AB1</strain>
    </source>
</reference>
<accession>A0AA40T4H9</accession>
<protein>
    <submittedName>
        <fullName evidence="2">HNH endonuclease</fullName>
    </submittedName>
</protein>
<dbReference type="AlphaFoldDB" id="A0AA40T4H9"/>
<dbReference type="Proteomes" id="UP001165986">
    <property type="component" value="Unassembled WGS sequence"/>
</dbReference>
<dbReference type="InterPro" id="IPR003615">
    <property type="entry name" value="HNH_nuc"/>
</dbReference>
<evidence type="ECO:0000313" key="3">
    <source>
        <dbReference type="Proteomes" id="UP001165986"/>
    </source>
</evidence>
<evidence type="ECO:0000259" key="1">
    <source>
        <dbReference type="Pfam" id="PF13392"/>
    </source>
</evidence>
<comment type="caution">
    <text evidence="2">The sequence shown here is derived from an EMBL/GenBank/DDBJ whole genome shotgun (WGS) entry which is preliminary data.</text>
</comment>
<proteinExistence type="predicted"/>
<dbReference type="Pfam" id="PF13392">
    <property type="entry name" value="HNH_3"/>
    <property type="match status" value="1"/>
</dbReference>
<keyword evidence="2" id="KW-0378">Hydrolase</keyword>
<organism evidence="2 3">
    <name type="scientific">Komarekiella delphini-convector SJRDD-AB1</name>
    <dbReference type="NCBI Taxonomy" id="2593771"/>
    <lineage>
        <taxon>Bacteria</taxon>
        <taxon>Bacillati</taxon>
        <taxon>Cyanobacteriota</taxon>
        <taxon>Cyanophyceae</taxon>
        <taxon>Nostocales</taxon>
        <taxon>Nostocaceae</taxon>
        <taxon>Komarekiella</taxon>
        <taxon>Komarekiella delphini-convector</taxon>
    </lineage>
</organism>
<evidence type="ECO:0000313" key="2">
    <source>
        <dbReference type="EMBL" id="MBD6620783.1"/>
    </source>
</evidence>
<keyword evidence="2" id="KW-0255">Endonuclease</keyword>
<keyword evidence="2" id="KW-0540">Nuclease</keyword>
<keyword evidence="3" id="KW-1185">Reference proteome</keyword>
<name>A0AA40T4H9_9NOST</name>
<dbReference type="CDD" id="cd00085">
    <property type="entry name" value="HNHc"/>
    <property type="match status" value="1"/>
</dbReference>
<dbReference type="GO" id="GO:0004519">
    <property type="term" value="F:endonuclease activity"/>
    <property type="evidence" value="ECO:0007669"/>
    <property type="project" value="UniProtKB-KW"/>
</dbReference>